<evidence type="ECO:0000256" key="4">
    <source>
        <dbReference type="ARBA" id="ARBA00023163"/>
    </source>
</evidence>
<dbReference type="GO" id="GO:0010150">
    <property type="term" value="P:leaf senescence"/>
    <property type="evidence" value="ECO:0007669"/>
    <property type="project" value="UniProtKB-ARBA"/>
</dbReference>
<protein>
    <recommendedName>
        <fullName evidence="8">WRKY domain-containing protein</fullName>
    </recommendedName>
</protein>
<accession>A0AAV0JH29</accession>
<dbReference type="GO" id="GO:0000976">
    <property type="term" value="F:transcription cis-regulatory region binding"/>
    <property type="evidence" value="ECO:0007669"/>
    <property type="project" value="TreeGrafter"/>
</dbReference>
<dbReference type="AlphaFoldDB" id="A0AAV0JH29"/>
<proteinExistence type="inferred from homology"/>
<name>A0AAV0JH29_9ROSI</name>
<dbReference type="Pfam" id="PF03106">
    <property type="entry name" value="WRKY"/>
    <property type="match status" value="1"/>
</dbReference>
<keyword evidence="10" id="KW-1185">Reference proteome</keyword>
<feature type="region of interest" description="Disordered" evidence="7">
    <location>
        <begin position="83"/>
        <end position="113"/>
    </location>
</feature>
<evidence type="ECO:0000256" key="6">
    <source>
        <dbReference type="ARBA" id="ARBA00060850"/>
    </source>
</evidence>
<evidence type="ECO:0000256" key="5">
    <source>
        <dbReference type="ARBA" id="ARBA00023242"/>
    </source>
</evidence>
<dbReference type="GO" id="GO:0003700">
    <property type="term" value="F:DNA-binding transcription factor activity"/>
    <property type="evidence" value="ECO:0007669"/>
    <property type="project" value="InterPro"/>
</dbReference>
<comment type="subcellular location">
    <subcellularLocation>
        <location evidence="1">Nucleus</location>
    </subcellularLocation>
</comment>
<evidence type="ECO:0000256" key="1">
    <source>
        <dbReference type="ARBA" id="ARBA00004123"/>
    </source>
</evidence>
<keyword evidence="4" id="KW-0804">Transcription</keyword>
<dbReference type="EMBL" id="CAMGYJ010000005">
    <property type="protein sequence ID" value="CAI0408655.1"/>
    <property type="molecule type" value="Genomic_DNA"/>
</dbReference>
<dbReference type="FunFam" id="2.20.25.80:FF:000009">
    <property type="entry name" value="WRKY transcription factor 53"/>
    <property type="match status" value="1"/>
</dbReference>
<organism evidence="9 10">
    <name type="scientific">Linum tenue</name>
    <dbReference type="NCBI Taxonomy" id="586396"/>
    <lineage>
        <taxon>Eukaryota</taxon>
        <taxon>Viridiplantae</taxon>
        <taxon>Streptophyta</taxon>
        <taxon>Embryophyta</taxon>
        <taxon>Tracheophyta</taxon>
        <taxon>Spermatophyta</taxon>
        <taxon>Magnoliopsida</taxon>
        <taxon>eudicotyledons</taxon>
        <taxon>Gunneridae</taxon>
        <taxon>Pentapetalae</taxon>
        <taxon>rosids</taxon>
        <taxon>fabids</taxon>
        <taxon>Malpighiales</taxon>
        <taxon>Linaceae</taxon>
        <taxon>Linum</taxon>
    </lineage>
</organism>
<keyword evidence="5" id="KW-0539">Nucleus</keyword>
<dbReference type="Gene3D" id="2.20.25.80">
    <property type="entry name" value="WRKY domain"/>
    <property type="match status" value="1"/>
</dbReference>
<comment type="caution">
    <text evidence="9">The sequence shown here is derived from an EMBL/GenBank/DDBJ whole genome shotgun (WGS) entry which is preliminary data.</text>
</comment>
<dbReference type="InterPro" id="IPR044810">
    <property type="entry name" value="WRKY_plant"/>
</dbReference>
<dbReference type="GO" id="GO:0005634">
    <property type="term" value="C:nucleus"/>
    <property type="evidence" value="ECO:0007669"/>
    <property type="project" value="UniProtKB-SubCell"/>
</dbReference>
<dbReference type="PANTHER" id="PTHR32096:SF36">
    <property type="entry name" value="WRKY TRANSCRIPTION FACTOR 41-RELATED"/>
    <property type="match status" value="1"/>
</dbReference>
<sequence>MEGGGWSWEQRALVNELIQGMEVARQLSFHLKGTPSVENAESLVQRILSSYEKALLILNWSGPVGQQPPQAAAVTATVAAAATGSGSGSGVPESPLSMNGSPRSEDFDGIKDNQAPIDACKKRKTMPRWTDQVRVNSENGLEGPIDDGYSWRKYGQKDILGAKYPRSYYRCTYRNTQNCWAIKQVQRSDEDPTIFEVTYRGTHSCSFGHQQTVVTPPPASPEKQEQIKHNFSSSNQQQPPPGEALLNLQKGLKVDTQDLAKRETVPFTFPSTYECQNSNFSQSFLSPATPEPNYNHVSPFVNSFGGTHTFQHSDSDLAEILSAQTSATSSPMLDLDFHLESFELVPNFSYAPGFFS</sequence>
<keyword evidence="2" id="KW-0805">Transcription regulation</keyword>
<dbReference type="Proteomes" id="UP001154282">
    <property type="component" value="Unassembled WGS sequence"/>
</dbReference>
<dbReference type="PANTHER" id="PTHR32096">
    <property type="entry name" value="WRKY TRANSCRIPTION FACTOR 30-RELATED-RELATED"/>
    <property type="match status" value="1"/>
</dbReference>
<dbReference type="GO" id="GO:0009751">
    <property type="term" value="P:response to salicylic acid"/>
    <property type="evidence" value="ECO:0007669"/>
    <property type="project" value="UniProtKB-ARBA"/>
</dbReference>
<evidence type="ECO:0000256" key="7">
    <source>
        <dbReference type="SAM" id="MobiDB-lite"/>
    </source>
</evidence>
<evidence type="ECO:0000256" key="2">
    <source>
        <dbReference type="ARBA" id="ARBA00023015"/>
    </source>
</evidence>
<keyword evidence="3" id="KW-0238">DNA-binding</keyword>
<dbReference type="PROSITE" id="PS50811">
    <property type="entry name" value="WRKY"/>
    <property type="match status" value="1"/>
</dbReference>
<dbReference type="InterPro" id="IPR003657">
    <property type="entry name" value="WRKY_dom"/>
</dbReference>
<feature type="domain" description="WRKY" evidence="8">
    <location>
        <begin position="140"/>
        <end position="204"/>
    </location>
</feature>
<evidence type="ECO:0000313" key="9">
    <source>
        <dbReference type="EMBL" id="CAI0408655.1"/>
    </source>
</evidence>
<dbReference type="GO" id="GO:0042542">
    <property type="term" value="P:response to hydrogen peroxide"/>
    <property type="evidence" value="ECO:0007669"/>
    <property type="project" value="UniProtKB-ARBA"/>
</dbReference>
<comment type="similarity">
    <text evidence="6">Belongs to the WRKY group III family.</text>
</comment>
<reference evidence="9" key="1">
    <citation type="submission" date="2022-08" db="EMBL/GenBank/DDBJ databases">
        <authorList>
            <person name="Gutierrez-Valencia J."/>
        </authorList>
    </citation>
    <scope>NUCLEOTIDE SEQUENCE</scope>
</reference>
<evidence type="ECO:0000256" key="3">
    <source>
        <dbReference type="ARBA" id="ARBA00023125"/>
    </source>
</evidence>
<dbReference type="InterPro" id="IPR036576">
    <property type="entry name" value="WRKY_dom_sf"/>
</dbReference>
<dbReference type="GO" id="GO:0010193">
    <property type="term" value="P:response to ozone"/>
    <property type="evidence" value="ECO:0007669"/>
    <property type="project" value="UniProtKB-ARBA"/>
</dbReference>
<dbReference type="SUPFAM" id="SSF118290">
    <property type="entry name" value="WRKY DNA-binding domain"/>
    <property type="match status" value="1"/>
</dbReference>
<dbReference type="SMART" id="SM00774">
    <property type="entry name" value="WRKY"/>
    <property type="match status" value="1"/>
</dbReference>
<evidence type="ECO:0000313" key="10">
    <source>
        <dbReference type="Proteomes" id="UP001154282"/>
    </source>
</evidence>
<feature type="region of interest" description="Disordered" evidence="7">
    <location>
        <begin position="210"/>
        <end position="243"/>
    </location>
</feature>
<evidence type="ECO:0000259" key="8">
    <source>
        <dbReference type="PROSITE" id="PS50811"/>
    </source>
</evidence>
<gene>
    <name evidence="9" type="ORF">LITE_LOCUS14051</name>
</gene>